<evidence type="ECO:0000256" key="2">
    <source>
        <dbReference type="SAM" id="MobiDB-lite"/>
    </source>
</evidence>
<dbReference type="PANTHER" id="PTHR43861">
    <property type="entry name" value="TRANS-ACONITATE 2-METHYLTRANSFERASE-RELATED"/>
    <property type="match status" value="1"/>
</dbReference>
<keyword evidence="5" id="KW-1185">Reference proteome</keyword>
<dbReference type="InterPro" id="IPR029063">
    <property type="entry name" value="SAM-dependent_MTases_sf"/>
</dbReference>
<dbReference type="SUPFAM" id="SSF53335">
    <property type="entry name" value="S-adenosyl-L-methionine-dependent methyltransferases"/>
    <property type="match status" value="1"/>
</dbReference>
<dbReference type="RefSeq" id="WP_100336244.1">
    <property type="nucleotide sequence ID" value="NZ_PGFA01000001.1"/>
</dbReference>
<evidence type="ECO:0000259" key="3">
    <source>
        <dbReference type="Pfam" id="PF13649"/>
    </source>
</evidence>
<dbReference type="OrthoDB" id="9804312at2"/>
<evidence type="ECO:0000313" key="5">
    <source>
        <dbReference type="Proteomes" id="UP000228535"/>
    </source>
</evidence>
<name>A0A2M9BRN0_9BACT</name>
<dbReference type="Proteomes" id="UP000228535">
    <property type="component" value="Unassembled WGS sequence"/>
</dbReference>
<proteinExistence type="predicted"/>
<dbReference type="EMBL" id="PGFA01000001">
    <property type="protein sequence ID" value="PJJ60603.1"/>
    <property type="molecule type" value="Genomic_DNA"/>
</dbReference>
<dbReference type="GO" id="GO:0032259">
    <property type="term" value="P:methylation"/>
    <property type="evidence" value="ECO:0007669"/>
    <property type="project" value="UniProtKB-KW"/>
</dbReference>
<comment type="caution">
    <text evidence="4">The sequence shown here is derived from an EMBL/GenBank/DDBJ whole genome shotgun (WGS) entry which is preliminary data.</text>
</comment>
<dbReference type="InterPro" id="IPR041698">
    <property type="entry name" value="Methyltransf_25"/>
</dbReference>
<keyword evidence="4" id="KW-0489">Methyltransferase</keyword>
<dbReference type="GO" id="GO:0008168">
    <property type="term" value="F:methyltransferase activity"/>
    <property type="evidence" value="ECO:0007669"/>
    <property type="project" value="UniProtKB-KW"/>
</dbReference>
<protein>
    <submittedName>
        <fullName evidence="4">Methyltransferase family protein</fullName>
    </submittedName>
</protein>
<accession>A0A2M9BRN0</accession>
<gene>
    <name evidence="4" type="ORF">CLV45_2032</name>
</gene>
<keyword evidence="1 4" id="KW-0808">Transferase</keyword>
<evidence type="ECO:0000313" key="4">
    <source>
        <dbReference type="EMBL" id="PJJ60603.1"/>
    </source>
</evidence>
<feature type="region of interest" description="Disordered" evidence="2">
    <location>
        <begin position="1"/>
        <end position="22"/>
    </location>
</feature>
<feature type="domain" description="Methyltransferase" evidence="3">
    <location>
        <begin position="65"/>
        <end position="151"/>
    </location>
</feature>
<evidence type="ECO:0000256" key="1">
    <source>
        <dbReference type="ARBA" id="ARBA00022679"/>
    </source>
</evidence>
<dbReference type="Pfam" id="PF13649">
    <property type="entry name" value="Methyltransf_25"/>
    <property type="match status" value="1"/>
</dbReference>
<sequence>MPDSTLPDHPTPPAADASPEQQRAYQRSLWNHLLLDETWRRTRFNPAPNALLAEIVRDLPPGRALDVNMGEGRNALHLARLGWQVTGVDIAEQALHYAQQRARELGVALTTVEHDAASFDWGQSSWNLLVLCYADEQAHAGRAAQALTPGGLVVFENFHFDVNQARQSPPGQEIGFRTNALPNLYRAAGFRILRYEEPVAVADFSRETQRLVRLVAQKL</sequence>
<reference evidence="4 5" key="1">
    <citation type="submission" date="2017-11" db="EMBL/GenBank/DDBJ databases">
        <title>Genomic Encyclopedia of Archaeal and Bacterial Type Strains, Phase II (KMG-II): From Individual Species to Whole Genera.</title>
        <authorList>
            <person name="Goeker M."/>
        </authorList>
    </citation>
    <scope>NUCLEOTIDE SEQUENCE [LARGE SCALE GENOMIC DNA]</scope>
    <source>
        <strain evidence="4 5">DSM 11115</strain>
    </source>
</reference>
<dbReference type="AlphaFoldDB" id="A0A2M9BRN0"/>
<dbReference type="Gene3D" id="3.40.50.150">
    <property type="entry name" value="Vaccinia Virus protein VP39"/>
    <property type="match status" value="1"/>
</dbReference>
<organism evidence="4 5">
    <name type="scientific">Hymenobacter chitinivorans DSM 11115</name>
    <dbReference type="NCBI Taxonomy" id="1121954"/>
    <lineage>
        <taxon>Bacteria</taxon>
        <taxon>Pseudomonadati</taxon>
        <taxon>Bacteroidota</taxon>
        <taxon>Cytophagia</taxon>
        <taxon>Cytophagales</taxon>
        <taxon>Hymenobacteraceae</taxon>
        <taxon>Hymenobacter</taxon>
    </lineage>
</organism>
<dbReference type="CDD" id="cd02440">
    <property type="entry name" value="AdoMet_MTases"/>
    <property type="match status" value="1"/>
</dbReference>